<dbReference type="Proteomes" id="UP001500879">
    <property type="component" value="Unassembled WGS sequence"/>
</dbReference>
<accession>A0ABN0YWG2</accession>
<organism evidence="1 2">
    <name type="scientific">Streptomyces luteireticuli</name>
    <dbReference type="NCBI Taxonomy" id="173858"/>
    <lineage>
        <taxon>Bacteria</taxon>
        <taxon>Bacillati</taxon>
        <taxon>Actinomycetota</taxon>
        <taxon>Actinomycetes</taxon>
        <taxon>Kitasatosporales</taxon>
        <taxon>Streptomycetaceae</taxon>
        <taxon>Streptomyces</taxon>
    </lineage>
</organism>
<comment type="caution">
    <text evidence="1">The sequence shown here is derived from an EMBL/GenBank/DDBJ whole genome shotgun (WGS) entry which is preliminary data.</text>
</comment>
<dbReference type="EMBL" id="BAAABX010000048">
    <property type="protein sequence ID" value="GAA0415594.1"/>
    <property type="molecule type" value="Genomic_DNA"/>
</dbReference>
<evidence type="ECO:0000313" key="2">
    <source>
        <dbReference type="Proteomes" id="UP001500879"/>
    </source>
</evidence>
<reference evidence="1 2" key="1">
    <citation type="journal article" date="2019" name="Int. J. Syst. Evol. Microbiol.">
        <title>The Global Catalogue of Microorganisms (GCM) 10K type strain sequencing project: providing services to taxonomists for standard genome sequencing and annotation.</title>
        <authorList>
            <consortium name="The Broad Institute Genomics Platform"/>
            <consortium name="The Broad Institute Genome Sequencing Center for Infectious Disease"/>
            <person name="Wu L."/>
            <person name="Ma J."/>
        </authorList>
    </citation>
    <scope>NUCLEOTIDE SEQUENCE [LARGE SCALE GENOMIC DNA]</scope>
    <source>
        <strain evidence="1 2">JCM 4788</strain>
    </source>
</reference>
<proteinExistence type="predicted"/>
<sequence>MTALPRTAPALQAATVKGADAHRTRALEHLHGTLGWDGRRHAAVERAVLDVLARRGGATAAELAAETADLREQIVDSPGKS</sequence>
<keyword evidence="2" id="KW-1185">Reference proteome</keyword>
<dbReference type="RefSeq" id="WP_344026485.1">
    <property type="nucleotide sequence ID" value="NZ_BAAABX010000048.1"/>
</dbReference>
<gene>
    <name evidence="1" type="ORF">GCM10010357_41130</name>
</gene>
<evidence type="ECO:0000313" key="1">
    <source>
        <dbReference type="EMBL" id="GAA0415594.1"/>
    </source>
</evidence>
<protein>
    <submittedName>
        <fullName evidence="1">Uncharacterized protein</fullName>
    </submittedName>
</protein>
<name>A0ABN0YWG2_9ACTN</name>